<evidence type="ECO:0000256" key="1">
    <source>
        <dbReference type="ARBA" id="ARBA00004651"/>
    </source>
</evidence>
<dbReference type="STRING" id="476652.DEAC_c26020"/>
<comment type="caution">
    <text evidence="7">The sequence shown here is derived from an EMBL/GenBank/DDBJ whole genome shotgun (WGS) entry which is preliminary data.</text>
</comment>
<feature type="transmembrane region" description="Helical" evidence="6">
    <location>
        <begin position="72"/>
        <end position="89"/>
    </location>
</feature>
<gene>
    <name evidence="7" type="ORF">DEAC_c26020</name>
</gene>
<feature type="transmembrane region" description="Helical" evidence="6">
    <location>
        <begin position="20"/>
        <end position="39"/>
    </location>
</feature>
<dbReference type="Proteomes" id="UP000036356">
    <property type="component" value="Unassembled WGS sequence"/>
</dbReference>
<feature type="transmembrane region" description="Helical" evidence="6">
    <location>
        <begin position="123"/>
        <end position="142"/>
    </location>
</feature>
<dbReference type="PANTHER" id="PTHR30482">
    <property type="entry name" value="HIGH-AFFINITY BRANCHED-CHAIN AMINO ACID TRANSPORT SYSTEM PERMEASE"/>
    <property type="match status" value="1"/>
</dbReference>
<evidence type="ECO:0000256" key="3">
    <source>
        <dbReference type="ARBA" id="ARBA00022692"/>
    </source>
</evidence>
<dbReference type="InterPro" id="IPR043428">
    <property type="entry name" value="LivM-like"/>
</dbReference>
<feature type="transmembrane region" description="Helical" evidence="6">
    <location>
        <begin position="169"/>
        <end position="187"/>
    </location>
</feature>
<dbReference type="GO" id="GO:0005886">
    <property type="term" value="C:plasma membrane"/>
    <property type="evidence" value="ECO:0007669"/>
    <property type="project" value="UniProtKB-SubCell"/>
</dbReference>
<dbReference type="GO" id="GO:0015658">
    <property type="term" value="F:branched-chain amino acid transmembrane transporter activity"/>
    <property type="evidence" value="ECO:0007669"/>
    <property type="project" value="InterPro"/>
</dbReference>
<comment type="subcellular location">
    <subcellularLocation>
        <location evidence="1">Cell membrane</location>
        <topology evidence="1">Multi-pass membrane protein</topology>
    </subcellularLocation>
</comment>
<reference evidence="7 8" key="1">
    <citation type="submission" date="2015-06" db="EMBL/GenBank/DDBJ databases">
        <title>Draft genome of the moderately acidophilic sulfate reducer Candidatus Desulfosporosinus acididurans strain M1.</title>
        <authorList>
            <person name="Poehlein A."/>
            <person name="Petzsch P."/>
            <person name="Johnson B.D."/>
            <person name="Schloemann M."/>
            <person name="Daniel R."/>
            <person name="Muehling M."/>
        </authorList>
    </citation>
    <scope>NUCLEOTIDE SEQUENCE [LARGE SCALE GENOMIC DNA]</scope>
    <source>
        <strain evidence="7 8">M1</strain>
    </source>
</reference>
<name>A0A0J1FPQ0_9FIRM</name>
<dbReference type="Pfam" id="PF02653">
    <property type="entry name" value="BPD_transp_2"/>
    <property type="match status" value="1"/>
</dbReference>
<evidence type="ECO:0000256" key="4">
    <source>
        <dbReference type="ARBA" id="ARBA00022989"/>
    </source>
</evidence>
<evidence type="ECO:0000313" key="8">
    <source>
        <dbReference type="Proteomes" id="UP000036356"/>
    </source>
</evidence>
<dbReference type="EMBL" id="LDZY01000008">
    <property type="protein sequence ID" value="KLU65465.1"/>
    <property type="molecule type" value="Genomic_DNA"/>
</dbReference>
<proteinExistence type="predicted"/>
<evidence type="ECO:0000256" key="5">
    <source>
        <dbReference type="ARBA" id="ARBA00023136"/>
    </source>
</evidence>
<feature type="transmembrane region" description="Helical" evidence="6">
    <location>
        <begin position="218"/>
        <end position="238"/>
    </location>
</feature>
<evidence type="ECO:0000313" key="7">
    <source>
        <dbReference type="EMBL" id="KLU65465.1"/>
    </source>
</evidence>
<dbReference type="CDD" id="cd06581">
    <property type="entry name" value="TM_PBP1_LivM_like"/>
    <property type="match status" value="1"/>
</dbReference>
<organism evidence="7 8">
    <name type="scientific">Desulfosporosinus acididurans</name>
    <dbReference type="NCBI Taxonomy" id="476652"/>
    <lineage>
        <taxon>Bacteria</taxon>
        <taxon>Bacillati</taxon>
        <taxon>Bacillota</taxon>
        <taxon>Clostridia</taxon>
        <taxon>Eubacteriales</taxon>
        <taxon>Desulfitobacteriaceae</taxon>
        <taxon>Desulfosporosinus</taxon>
    </lineage>
</organism>
<dbReference type="RefSeq" id="WP_047810434.1">
    <property type="nucleotide sequence ID" value="NZ_LDZY01000008.1"/>
</dbReference>
<keyword evidence="5 6" id="KW-0472">Membrane</keyword>
<dbReference type="AlphaFoldDB" id="A0A0J1FPQ0"/>
<feature type="transmembrane region" description="Helical" evidence="6">
    <location>
        <begin position="259"/>
        <end position="284"/>
    </location>
</feature>
<feature type="transmembrane region" description="Helical" evidence="6">
    <location>
        <begin position="46"/>
        <end position="66"/>
    </location>
</feature>
<feature type="transmembrane region" description="Helical" evidence="6">
    <location>
        <begin position="96"/>
        <end position="117"/>
    </location>
</feature>
<keyword evidence="4 6" id="KW-1133">Transmembrane helix</keyword>
<dbReference type="PANTHER" id="PTHR30482:SF17">
    <property type="entry name" value="ABC TRANSPORTER ATP-BINDING PROTEIN"/>
    <property type="match status" value="1"/>
</dbReference>
<dbReference type="InterPro" id="IPR001851">
    <property type="entry name" value="ABC_transp_permease"/>
</dbReference>
<dbReference type="PATRIC" id="fig|476652.3.peg.2722"/>
<feature type="transmembrane region" description="Helical" evidence="6">
    <location>
        <begin position="290"/>
        <end position="315"/>
    </location>
</feature>
<evidence type="ECO:0000256" key="6">
    <source>
        <dbReference type="SAM" id="Phobius"/>
    </source>
</evidence>
<protein>
    <submittedName>
        <fullName evidence="7">Leucine/isoleucine/valine transporter permease subunit</fullName>
    </submittedName>
</protein>
<keyword evidence="2" id="KW-1003">Cell membrane</keyword>
<keyword evidence="3 6" id="KW-0812">Transmembrane</keyword>
<evidence type="ECO:0000256" key="2">
    <source>
        <dbReference type="ARBA" id="ARBA00022475"/>
    </source>
</evidence>
<sequence length="332" mass="36074">MLVNIDPSSRTTNRKIHNSLGLGLAPIGILILLIVPTLIPPYYSYLLATIFTTALLATSLNLVLGYGGLLHLHHGVFYGIGAYTVAIIMTKTSWPFALAVILGPILSAALAFVIGWFCVRLRGLYFGMLTLALGQLVWAIVYRWNALTNGDNGIHAIPVPDFLTSTSSVYYTTLLVLLLSLLILYKITKSPFGLTLLAARDNPVRSESLGINVKQHRLIAFVIAGFFAGVAGVLFVLLERSVAPSLLFWNKSAEILIMCLMGGLTVFLGPTLGAAILVLLSMIVGLYTEYWLLVLGLLLLILVLFLPQGILGYIYEKIKGRRQRGGSLDASN</sequence>
<keyword evidence="8" id="KW-1185">Reference proteome</keyword>
<accession>A0A0J1FPQ0</accession>